<dbReference type="GO" id="GO:0051782">
    <property type="term" value="P:negative regulation of cell division"/>
    <property type="evidence" value="ECO:0007669"/>
    <property type="project" value="TreeGrafter"/>
</dbReference>
<dbReference type="RefSeq" id="WP_003083064.1">
    <property type="nucleotide sequence ID" value="NZ_CP136909.1"/>
</dbReference>
<evidence type="ECO:0000313" key="3">
    <source>
        <dbReference type="EMBL" id="AIC06948.1"/>
    </source>
</evidence>
<dbReference type="CDD" id="cd02038">
    <property type="entry name" value="FlhG-like"/>
    <property type="match status" value="1"/>
</dbReference>
<dbReference type="PANTHER" id="PTHR43384">
    <property type="entry name" value="SEPTUM SITE-DETERMINING PROTEIN MIND HOMOLOG, CHLOROPLASTIC-RELATED"/>
    <property type="match status" value="1"/>
</dbReference>
<dbReference type="AlphaFoldDB" id="A0A022NXZ6"/>
<dbReference type="FunFam" id="3.40.50.300:FF:000158">
    <property type="entry name" value="Site-determining protein"/>
    <property type="match status" value="1"/>
</dbReference>
<reference evidence="3" key="1">
    <citation type="journal article" date="2014" name="PLoS ONE">
        <title>A Conservative Amino Acid Mutation in the Master Regulator FleQ Renders Pseudomonas aeruginosa Aflagellate.</title>
        <authorList>
            <person name="Jain R."/>
            <person name="Kazmierczak B.I."/>
        </authorList>
    </citation>
    <scope>NUCLEOTIDE SEQUENCE</scope>
    <source>
        <strain evidence="3">PA103</strain>
    </source>
</reference>
<gene>
    <name evidence="3" type="primary">fleN</name>
</gene>
<keyword evidence="1" id="KW-0547">Nucleotide-binding</keyword>
<dbReference type="GeneID" id="77221925"/>
<dbReference type="PANTHER" id="PTHR43384:SF4">
    <property type="entry name" value="CELLULOSE BIOSYNTHESIS PROTEIN BCSQ-RELATED"/>
    <property type="match status" value="1"/>
</dbReference>
<dbReference type="GO" id="GO:0009898">
    <property type="term" value="C:cytoplasmic side of plasma membrane"/>
    <property type="evidence" value="ECO:0007669"/>
    <property type="project" value="TreeGrafter"/>
</dbReference>
<dbReference type="PATRIC" id="fig|1081927.4.peg.4501"/>
<dbReference type="InterPro" id="IPR050625">
    <property type="entry name" value="ParA/MinD_ATPase"/>
</dbReference>
<dbReference type="SMR" id="A0A022NXZ6"/>
<protein>
    <submittedName>
        <fullName evidence="3">FleN</fullName>
    </submittedName>
</protein>
<dbReference type="Pfam" id="PF10609">
    <property type="entry name" value="ParA"/>
    <property type="match status" value="1"/>
</dbReference>
<proteinExistence type="predicted"/>
<evidence type="ECO:0000256" key="1">
    <source>
        <dbReference type="ARBA" id="ARBA00022741"/>
    </source>
</evidence>
<sequence>MKQMGSMHPVQVIAVTGGKGGVGKTNVSVNLALALADLGRRVMLLDADLGLANVDVLLGLTPKRTLADVIEGRCELRDVLLLGPGGVRIVPAASGTQSMVHLSPMQHAGLIQAFSDISDNLDVLVVDTAAGIGDSVVSFVRAAQEVLLVVCDEPTSITDAYALIKLLNRDHGMTRFRVLANMAHSPQEGRNLFAKLTKVTDRFLDVALQYVGVIPYDESVRKAVQKQRAVYEAFPRSKASLAFKAVAQKVDSWPLPANPRGHLEFFVERLVQHPATGSAV</sequence>
<dbReference type="InterPro" id="IPR033756">
    <property type="entry name" value="YlxH/NBP35"/>
</dbReference>
<organism evidence="3">
    <name type="scientific">Pseudomonas aeruginosa (strain ATCC 29260 / BCRC 12902 / CIP 102967 / NCIMB 11965 / PA103)</name>
    <dbReference type="NCBI Taxonomy" id="1081927"/>
    <lineage>
        <taxon>Bacteria</taxon>
        <taxon>Pseudomonadati</taxon>
        <taxon>Pseudomonadota</taxon>
        <taxon>Gammaproteobacteria</taxon>
        <taxon>Pseudomonadales</taxon>
        <taxon>Pseudomonadaceae</taxon>
        <taxon>Pseudomonas</taxon>
    </lineage>
</organism>
<dbReference type="InterPro" id="IPR027417">
    <property type="entry name" value="P-loop_NTPase"/>
</dbReference>
<keyword evidence="2" id="KW-0067">ATP-binding</keyword>
<evidence type="ECO:0000256" key="2">
    <source>
        <dbReference type="ARBA" id="ARBA00022840"/>
    </source>
</evidence>
<dbReference type="PIRSF" id="PIRSF003092">
    <property type="entry name" value="MinD"/>
    <property type="match status" value="1"/>
</dbReference>
<dbReference type="GO" id="GO:0005524">
    <property type="term" value="F:ATP binding"/>
    <property type="evidence" value="ECO:0007669"/>
    <property type="project" value="UniProtKB-KW"/>
</dbReference>
<accession>A0A022NXZ6</accession>
<name>A0A022NXZ6_PSEA1</name>
<dbReference type="EMBL" id="KJ411884">
    <property type="protein sequence ID" value="AIC06948.1"/>
    <property type="molecule type" value="Genomic_DNA"/>
</dbReference>
<dbReference type="SUPFAM" id="SSF52540">
    <property type="entry name" value="P-loop containing nucleoside triphosphate hydrolases"/>
    <property type="match status" value="1"/>
</dbReference>
<dbReference type="InterPro" id="IPR025501">
    <property type="entry name" value="MinD_FleN"/>
</dbReference>
<dbReference type="GO" id="GO:0016887">
    <property type="term" value="F:ATP hydrolysis activity"/>
    <property type="evidence" value="ECO:0007669"/>
    <property type="project" value="TreeGrafter"/>
</dbReference>
<dbReference type="InterPro" id="IPR033875">
    <property type="entry name" value="FlhG"/>
</dbReference>
<dbReference type="Gene3D" id="3.40.50.300">
    <property type="entry name" value="P-loop containing nucleotide triphosphate hydrolases"/>
    <property type="match status" value="1"/>
</dbReference>
<dbReference type="GO" id="GO:0005829">
    <property type="term" value="C:cytosol"/>
    <property type="evidence" value="ECO:0007669"/>
    <property type="project" value="TreeGrafter"/>
</dbReference>